<comment type="cofactor">
    <cofactor evidence="1 8">
        <name>heme</name>
        <dbReference type="ChEBI" id="CHEBI:30413"/>
    </cofactor>
</comment>
<dbReference type="GO" id="GO:0004497">
    <property type="term" value="F:monooxygenase activity"/>
    <property type="evidence" value="ECO:0007669"/>
    <property type="project" value="UniProtKB-KW"/>
</dbReference>
<dbReference type="InterPro" id="IPR002401">
    <property type="entry name" value="Cyt_P450_E_grp-I"/>
</dbReference>
<dbReference type="Pfam" id="PF00067">
    <property type="entry name" value="p450"/>
    <property type="match status" value="1"/>
</dbReference>
<dbReference type="RefSeq" id="XP_003024716.1">
    <property type="nucleotide sequence ID" value="XM_003024670.1"/>
</dbReference>
<gene>
    <name evidence="11" type="ORF">TRV_01123</name>
</gene>
<dbReference type="EMBL" id="ACYE01000062">
    <property type="protein sequence ID" value="EFE44105.1"/>
    <property type="molecule type" value="Genomic_DNA"/>
</dbReference>
<evidence type="ECO:0000256" key="9">
    <source>
        <dbReference type="RuleBase" id="RU000461"/>
    </source>
</evidence>
<dbReference type="PANTHER" id="PTHR24305:SF157">
    <property type="entry name" value="N-ACETYLTRYPTOPHAN 6-HYDROXYLASE IVOC-RELATED"/>
    <property type="match status" value="1"/>
</dbReference>
<keyword evidence="5 9" id="KW-0560">Oxidoreductase</keyword>
<keyword evidence="10" id="KW-0812">Transmembrane</keyword>
<reference evidence="12" key="1">
    <citation type="journal article" date="2011" name="Genome Biol.">
        <title>Comparative and functional genomics provide insights into the pathogenicity of dermatophytic fungi.</title>
        <authorList>
            <person name="Burmester A."/>
            <person name="Shelest E."/>
            <person name="Gloeckner G."/>
            <person name="Heddergott C."/>
            <person name="Schindler S."/>
            <person name="Staib P."/>
            <person name="Heidel A."/>
            <person name="Felder M."/>
            <person name="Petzold A."/>
            <person name="Szafranski K."/>
            <person name="Feuermann M."/>
            <person name="Pedruzzi I."/>
            <person name="Priebe S."/>
            <person name="Groth M."/>
            <person name="Winkler R."/>
            <person name="Li W."/>
            <person name="Kniemeyer O."/>
            <person name="Schroeckh V."/>
            <person name="Hertweck C."/>
            <person name="Hube B."/>
            <person name="White T.C."/>
            <person name="Platzer M."/>
            <person name="Guthke R."/>
            <person name="Heitman J."/>
            <person name="Woestemeyer J."/>
            <person name="Zipfel P.F."/>
            <person name="Monod M."/>
            <person name="Brakhage A.A."/>
        </authorList>
    </citation>
    <scope>NUCLEOTIDE SEQUENCE [LARGE SCALE GENOMIC DNA]</scope>
    <source>
        <strain evidence="12">HKI 0517</strain>
    </source>
</reference>
<proteinExistence type="inferred from homology"/>
<comment type="caution">
    <text evidence="11">The sequence shown here is derived from an EMBL/GenBank/DDBJ whole genome shotgun (WGS) entry which is preliminary data.</text>
</comment>
<evidence type="ECO:0000256" key="8">
    <source>
        <dbReference type="PIRSR" id="PIRSR602401-1"/>
    </source>
</evidence>
<comment type="similarity">
    <text evidence="2 9">Belongs to the cytochrome P450 family.</text>
</comment>
<dbReference type="PROSITE" id="PS00086">
    <property type="entry name" value="CYTOCHROME_P450"/>
    <property type="match status" value="1"/>
</dbReference>
<evidence type="ECO:0000256" key="3">
    <source>
        <dbReference type="ARBA" id="ARBA00022617"/>
    </source>
</evidence>
<dbReference type="PRINTS" id="PR00385">
    <property type="entry name" value="P450"/>
</dbReference>
<dbReference type="InterPro" id="IPR050121">
    <property type="entry name" value="Cytochrome_P450_monoxygenase"/>
</dbReference>
<dbReference type="PRINTS" id="PR00463">
    <property type="entry name" value="EP450I"/>
</dbReference>
<dbReference type="AlphaFoldDB" id="D4D221"/>
<keyword evidence="10" id="KW-0472">Membrane</keyword>
<dbReference type="GeneID" id="9580206"/>
<evidence type="ECO:0000256" key="2">
    <source>
        <dbReference type="ARBA" id="ARBA00010617"/>
    </source>
</evidence>
<dbReference type="SUPFAM" id="SSF48264">
    <property type="entry name" value="Cytochrome P450"/>
    <property type="match status" value="1"/>
</dbReference>
<organism evidence="11 12">
    <name type="scientific">Trichophyton verrucosum (strain HKI 0517)</name>
    <dbReference type="NCBI Taxonomy" id="663202"/>
    <lineage>
        <taxon>Eukaryota</taxon>
        <taxon>Fungi</taxon>
        <taxon>Dikarya</taxon>
        <taxon>Ascomycota</taxon>
        <taxon>Pezizomycotina</taxon>
        <taxon>Eurotiomycetes</taxon>
        <taxon>Eurotiomycetidae</taxon>
        <taxon>Onygenales</taxon>
        <taxon>Arthrodermataceae</taxon>
        <taxon>Trichophyton</taxon>
    </lineage>
</organism>
<evidence type="ECO:0000313" key="12">
    <source>
        <dbReference type="Proteomes" id="UP000008383"/>
    </source>
</evidence>
<dbReference type="InterPro" id="IPR017972">
    <property type="entry name" value="Cyt_P450_CS"/>
</dbReference>
<evidence type="ECO:0000256" key="4">
    <source>
        <dbReference type="ARBA" id="ARBA00022723"/>
    </source>
</evidence>
<dbReference type="PANTHER" id="PTHR24305">
    <property type="entry name" value="CYTOCHROME P450"/>
    <property type="match status" value="1"/>
</dbReference>
<evidence type="ECO:0000256" key="5">
    <source>
        <dbReference type="ARBA" id="ARBA00023002"/>
    </source>
</evidence>
<dbReference type="CDD" id="cd11062">
    <property type="entry name" value="CYP58-like"/>
    <property type="match status" value="1"/>
</dbReference>
<keyword evidence="6 8" id="KW-0408">Iron</keyword>
<dbReference type="KEGG" id="tve:TRV_01123"/>
<dbReference type="Gene3D" id="1.10.630.10">
    <property type="entry name" value="Cytochrome P450"/>
    <property type="match status" value="1"/>
</dbReference>
<keyword evidence="12" id="KW-1185">Reference proteome</keyword>
<dbReference type="GO" id="GO:0016705">
    <property type="term" value="F:oxidoreductase activity, acting on paired donors, with incorporation or reduction of molecular oxygen"/>
    <property type="evidence" value="ECO:0007669"/>
    <property type="project" value="InterPro"/>
</dbReference>
<feature type="transmembrane region" description="Helical" evidence="10">
    <location>
        <begin position="12"/>
        <end position="34"/>
    </location>
</feature>
<protein>
    <submittedName>
        <fullName evidence="11">Cytochrome P450 monooxygenase, putative</fullName>
    </submittedName>
</protein>
<dbReference type="Proteomes" id="UP000008383">
    <property type="component" value="Unassembled WGS sequence"/>
</dbReference>
<sequence length="460" mass="51475">MNLLASLKTNIGWPAVIGVAVAYYGTLVFYRLFLHPLSRFPGPKLAAISRWYEAYYDVVLGGQYTVKIAELHKKYGSPHELHVIDPPFFEKLYRSDGRWDKYSWTYDAFGAKMSTIFGSDHYAHKARRRALAPFFSKANIIARQDLLQKNIKKLSQRITSFEGTTFNLGAAISAFARDNANELIVGKDYNELSLEDFGLGLSLASQGAGVFWHTRDTLAAAISPSPDDKIKSTLIYSIAHSDLPPAEKTFDRIFEEVATVTGAGFETISNTLRLILYHVYSSNEILQRLREEINAASTTVTAPLTLKELEQLPYLTAVLMEGLRLSPGVGSRAARITDQDLFYEHWRIPAGTPVGMATILMHTDENLYPDPMCFNPDRWIDNTAKRSTTTFAPFSRGTRICLGMHLAWAEMYLLLASLVQGFDFKIKDATASDFAFEKDNFGIGTKAACNLIAYVMIHEA</sequence>
<dbReference type="OrthoDB" id="3945418at2759"/>
<dbReference type="GO" id="GO:0005506">
    <property type="term" value="F:iron ion binding"/>
    <property type="evidence" value="ECO:0007669"/>
    <property type="project" value="InterPro"/>
</dbReference>
<keyword evidence="4 8" id="KW-0479">Metal-binding</keyword>
<evidence type="ECO:0000256" key="10">
    <source>
        <dbReference type="SAM" id="Phobius"/>
    </source>
</evidence>
<evidence type="ECO:0000256" key="6">
    <source>
        <dbReference type="ARBA" id="ARBA00023004"/>
    </source>
</evidence>
<accession>D4D221</accession>
<evidence type="ECO:0000313" key="11">
    <source>
        <dbReference type="EMBL" id="EFE44105.1"/>
    </source>
</evidence>
<name>D4D221_TRIVH</name>
<dbReference type="HOGENOM" id="CLU_001570_14_4_1"/>
<feature type="binding site" description="axial binding residue" evidence="8">
    <location>
        <position position="401"/>
    </location>
    <ligand>
        <name>heme</name>
        <dbReference type="ChEBI" id="CHEBI:30413"/>
    </ligand>
    <ligandPart>
        <name>Fe</name>
        <dbReference type="ChEBI" id="CHEBI:18248"/>
    </ligandPart>
</feature>
<keyword evidence="7 9" id="KW-0503">Monooxygenase</keyword>
<keyword evidence="3 8" id="KW-0349">Heme</keyword>
<dbReference type="InterPro" id="IPR036396">
    <property type="entry name" value="Cyt_P450_sf"/>
</dbReference>
<keyword evidence="10" id="KW-1133">Transmembrane helix</keyword>
<evidence type="ECO:0000256" key="7">
    <source>
        <dbReference type="ARBA" id="ARBA00023033"/>
    </source>
</evidence>
<evidence type="ECO:0000256" key="1">
    <source>
        <dbReference type="ARBA" id="ARBA00001971"/>
    </source>
</evidence>
<dbReference type="InterPro" id="IPR001128">
    <property type="entry name" value="Cyt_P450"/>
</dbReference>
<dbReference type="GO" id="GO:0020037">
    <property type="term" value="F:heme binding"/>
    <property type="evidence" value="ECO:0007669"/>
    <property type="project" value="InterPro"/>
</dbReference>